<keyword evidence="2" id="KW-0342">GTP-binding</keyword>
<feature type="region of interest" description="Disordered" evidence="5">
    <location>
        <begin position="546"/>
        <end position="586"/>
    </location>
</feature>
<dbReference type="OMA" id="QIRSECF"/>
<keyword evidence="8" id="KW-1185">Reference proteome</keyword>
<comment type="similarity">
    <text evidence="3">Belongs to the TRAFAC class dynamin-like GTPase superfamily. GB1/RHD3 GTPase family.</text>
</comment>
<evidence type="ECO:0000313" key="8">
    <source>
        <dbReference type="Proteomes" id="UP000688137"/>
    </source>
</evidence>
<dbReference type="GO" id="GO:0005525">
    <property type="term" value="F:GTP binding"/>
    <property type="evidence" value="ECO:0007669"/>
    <property type="project" value="UniProtKB-KW"/>
</dbReference>
<evidence type="ECO:0000256" key="2">
    <source>
        <dbReference type="ARBA" id="ARBA00023134"/>
    </source>
</evidence>
<dbReference type="Pfam" id="PF02263">
    <property type="entry name" value="GBP"/>
    <property type="match status" value="1"/>
</dbReference>
<comment type="caution">
    <text evidence="7">The sequence shown here is derived from an EMBL/GenBank/DDBJ whole genome shotgun (WGS) entry which is preliminary data.</text>
</comment>
<gene>
    <name evidence="7" type="ORF">PPRIM_AZ9-3.1.T0040457</name>
</gene>
<dbReference type="PROSITE" id="PS51715">
    <property type="entry name" value="G_GB1_RHD3"/>
    <property type="match status" value="1"/>
</dbReference>
<feature type="domain" description="GB1/RHD3-type G" evidence="6">
    <location>
        <begin position="36"/>
        <end position="272"/>
    </location>
</feature>
<organism evidence="7 8">
    <name type="scientific">Paramecium primaurelia</name>
    <dbReference type="NCBI Taxonomy" id="5886"/>
    <lineage>
        <taxon>Eukaryota</taxon>
        <taxon>Sar</taxon>
        <taxon>Alveolata</taxon>
        <taxon>Ciliophora</taxon>
        <taxon>Intramacronucleata</taxon>
        <taxon>Oligohymenophorea</taxon>
        <taxon>Peniculida</taxon>
        <taxon>Parameciidae</taxon>
        <taxon>Paramecium</taxon>
    </lineage>
</organism>
<dbReference type="InterPro" id="IPR003191">
    <property type="entry name" value="Guanylate-bd/ATL_C"/>
</dbReference>
<evidence type="ECO:0000256" key="1">
    <source>
        <dbReference type="ARBA" id="ARBA00022741"/>
    </source>
</evidence>
<protein>
    <recommendedName>
        <fullName evidence="6">GB1/RHD3-type G domain-containing protein</fullName>
    </recommendedName>
</protein>
<dbReference type="InterPro" id="IPR030386">
    <property type="entry name" value="G_GB1_RHD3_dom"/>
</dbReference>
<dbReference type="Pfam" id="PF02841">
    <property type="entry name" value="GBP_C"/>
    <property type="match status" value="1"/>
</dbReference>
<accession>A0A8S1JM46</accession>
<name>A0A8S1JM46_PARPR</name>
<dbReference type="InterPro" id="IPR015894">
    <property type="entry name" value="Guanylate-bd_N"/>
</dbReference>
<evidence type="ECO:0000256" key="5">
    <source>
        <dbReference type="SAM" id="MobiDB-lite"/>
    </source>
</evidence>
<dbReference type="Proteomes" id="UP000688137">
    <property type="component" value="Unassembled WGS sequence"/>
</dbReference>
<evidence type="ECO:0000256" key="3">
    <source>
        <dbReference type="PROSITE-ProRule" id="PRU01052"/>
    </source>
</evidence>
<dbReference type="EMBL" id="CAJJDM010000001">
    <property type="protein sequence ID" value="CAD8043233.1"/>
    <property type="molecule type" value="Genomic_DNA"/>
</dbReference>
<feature type="coiled-coil region" evidence="4">
    <location>
        <begin position="374"/>
        <end position="412"/>
    </location>
</feature>
<dbReference type="GO" id="GO:0003924">
    <property type="term" value="F:GTPase activity"/>
    <property type="evidence" value="ECO:0007669"/>
    <property type="project" value="InterPro"/>
</dbReference>
<dbReference type="PANTHER" id="PTHR10751">
    <property type="entry name" value="GUANYLATE BINDING PROTEIN"/>
    <property type="match status" value="1"/>
</dbReference>
<evidence type="ECO:0000313" key="7">
    <source>
        <dbReference type="EMBL" id="CAD8043233.1"/>
    </source>
</evidence>
<evidence type="ECO:0000259" key="6">
    <source>
        <dbReference type="PROSITE" id="PS51715"/>
    </source>
</evidence>
<reference evidence="7" key="1">
    <citation type="submission" date="2021-01" db="EMBL/GenBank/DDBJ databases">
        <authorList>
            <consortium name="Genoscope - CEA"/>
            <person name="William W."/>
        </authorList>
    </citation>
    <scope>NUCLEOTIDE SEQUENCE</scope>
</reference>
<proteinExistence type="inferred from homology"/>
<keyword evidence="1" id="KW-0547">Nucleotide-binding</keyword>
<dbReference type="AlphaFoldDB" id="A0A8S1JM46"/>
<keyword evidence="4" id="KW-0175">Coiled coil</keyword>
<feature type="compositionally biased region" description="Basic and acidic residues" evidence="5">
    <location>
        <begin position="565"/>
        <end position="585"/>
    </location>
</feature>
<feature type="compositionally biased region" description="Polar residues" evidence="5">
    <location>
        <begin position="549"/>
        <end position="564"/>
    </location>
</feature>
<evidence type="ECO:0000256" key="4">
    <source>
        <dbReference type="SAM" id="Coils"/>
    </source>
</evidence>
<sequence>MKSTQKEKPIQVVKYTKETQKFEITQEAREFFQQLDGDIGFVVVCGKYRTGKSFLLNKLLDAGGEGFKVDAATDSCTQGIWMYTKPLINPKTNVQIYFLDTEGSESIERTANHDAKIFALAILMSSIFVFNQKGCIDETSISQLQLTTTLAKNIQVQDQNKESVNESQIKYFTPKFVWILRDYVLEMKDKQQRDLTPKEYMEYCLTDESQYMKQNEQSKKIRKSLLNFFKERQCFPLITPIDDTQLSKVNQLSLNQLRPEFQKTLLQIKEYLLNNCSPKQIHSENVNGRMFCAMLDNYISVINRGGVPNIDTAWDSILKNECQQGFELARKNYQNSFNSFFVQNKNNRKLEETFLILSQIRSECFDTFHLIAGVREMNKHYEDYKQKLIDLMNNTENEILNQNDENHQLKNQEIIAQETKKLQDDVEKENYTADDLHFFSADFVSFLLNYDKQASGARKASTLYEYLKLTHSNLLKKLEKSIRLKQNKKGGTQTNINQELAQEIRDYDSQFKLLEQNISQQDTQLKKLEVEKQKLDEEKKRLKDELEKMQNSNKQQGSNQTNIAEKQKLEDDLKKQEKDKQELNLRLKNLTKKKKGCCG</sequence>